<feature type="domain" description="Major facilitator superfamily (MFS) profile" evidence="7">
    <location>
        <begin position="163"/>
        <end position="351"/>
    </location>
</feature>
<dbReference type="PANTHER" id="PTHR23513:SF6">
    <property type="entry name" value="MAJOR FACILITATOR SUPERFAMILY ASSOCIATED DOMAIN-CONTAINING PROTEIN"/>
    <property type="match status" value="1"/>
</dbReference>
<evidence type="ECO:0000256" key="5">
    <source>
        <dbReference type="ARBA" id="ARBA00023136"/>
    </source>
</evidence>
<dbReference type="PROSITE" id="PS50850">
    <property type="entry name" value="MFS"/>
    <property type="match status" value="1"/>
</dbReference>
<proteinExistence type="predicted"/>
<evidence type="ECO:0000256" key="6">
    <source>
        <dbReference type="SAM" id="Phobius"/>
    </source>
</evidence>
<dbReference type="EMBL" id="CABPSK010000003">
    <property type="protein sequence ID" value="VVE25938.1"/>
    <property type="molecule type" value="Genomic_DNA"/>
</dbReference>
<evidence type="ECO:0000313" key="8">
    <source>
        <dbReference type="EMBL" id="VVE25938.1"/>
    </source>
</evidence>
<evidence type="ECO:0000259" key="7">
    <source>
        <dbReference type="PROSITE" id="PS50850"/>
    </source>
</evidence>
<dbReference type="GO" id="GO:0022857">
    <property type="term" value="F:transmembrane transporter activity"/>
    <property type="evidence" value="ECO:0007669"/>
    <property type="project" value="InterPro"/>
</dbReference>
<reference evidence="8 9" key="1">
    <citation type="submission" date="2019-08" db="EMBL/GenBank/DDBJ databases">
        <authorList>
            <person name="Peeters C."/>
        </authorList>
    </citation>
    <scope>NUCLEOTIDE SEQUENCE [LARGE SCALE GENOMIC DNA]</scope>
    <source>
        <strain evidence="8 9">LMG 31114</strain>
    </source>
</reference>
<feature type="transmembrane region" description="Helical" evidence="6">
    <location>
        <begin position="167"/>
        <end position="191"/>
    </location>
</feature>
<comment type="subcellular location">
    <subcellularLocation>
        <location evidence="1">Cell membrane</location>
        <topology evidence="1">Multi-pass membrane protein</topology>
    </subcellularLocation>
</comment>
<dbReference type="Pfam" id="PF07690">
    <property type="entry name" value="MFS_1"/>
    <property type="match status" value="1"/>
</dbReference>
<evidence type="ECO:0000256" key="1">
    <source>
        <dbReference type="ARBA" id="ARBA00004651"/>
    </source>
</evidence>
<feature type="transmembrane region" description="Helical" evidence="6">
    <location>
        <begin position="256"/>
        <end position="279"/>
    </location>
</feature>
<keyword evidence="3 6" id="KW-0812">Transmembrane</keyword>
<feature type="transmembrane region" description="Helical" evidence="6">
    <location>
        <begin position="197"/>
        <end position="217"/>
    </location>
</feature>
<gene>
    <name evidence="8" type="ORF">PPN31114_03390</name>
</gene>
<feature type="transmembrane region" description="Helical" evidence="6">
    <location>
        <begin position="323"/>
        <end position="344"/>
    </location>
</feature>
<feature type="transmembrane region" description="Helical" evidence="6">
    <location>
        <begin position="115"/>
        <end position="135"/>
    </location>
</feature>
<dbReference type="Gene3D" id="1.20.1250.20">
    <property type="entry name" value="MFS general substrate transporter like domains"/>
    <property type="match status" value="1"/>
</dbReference>
<feature type="transmembrane region" description="Helical" evidence="6">
    <location>
        <begin position="229"/>
        <end position="250"/>
    </location>
</feature>
<keyword evidence="9" id="KW-1185">Reference proteome</keyword>
<feature type="transmembrane region" description="Helical" evidence="6">
    <location>
        <begin position="32"/>
        <end position="61"/>
    </location>
</feature>
<name>A0A5E4WMK5_9BURK</name>
<dbReference type="InterPro" id="IPR036259">
    <property type="entry name" value="MFS_trans_sf"/>
</dbReference>
<dbReference type="SUPFAM" id="SSF103473">
    <property type="entry name" value="MFS general substrate transporter"/>
    <property type="match status" value="1"/>
</dbReference>
<keyword evidence="2" id="KW-1003">Cell membrane</keyword>
<keyword evidence="4 6" id="KW-1133">Transmembrane helix</keyword>
<protein>
    <recommendedName>
        <fullName evidence="7">Major facilitator superfamily (MFS) profile domain-containing protein</fullName>
    </recommendedName>
</protein>
<evidence type="ECO:0000256" key="4">
    <source>
        <dbReference type="ARBA" id="ARBA00022989"/>
    </source>
</evidence>
<dbReference type="AlphaFoldDB" id="A0A5E4WMK5"/>
<dbReference type="PANTHER" id="PTHR23513">
    <property type="entry name" value="INTEGRAL MEMBRANE EFFLUX PROTEIN-RELATED"/>
    <property type="match status" value="1"/>
</dbReference>
<evidence type="ECO:0000256" key="2">
    <source>
        <dbReference type="ARBA" id="ARBA00022475"/>
    </source>
</evidence>
<feature type="transmembrane region" description="Helical" evidence="6">
    <location>
        <begin position="300"/>
        <end position="317"/>
    </location>
</feature>
<dbReference type="Proteomes" id="UP000366945">
    <property type="component" value="Unassembled WGS sequence"/>
</dbReference>
<accession>A0A5E4WMK5</accession>
<evidence type="ECO:0000313" key="9">
    <source>
        <dbReference type="Proteomes" id="UP000366945"/>
    </source>
</evidence>
<dbReference type="InterPro" id="IPR011701">
    <property type="entry name" value="MFS"/>
</dbReference>
<dbReference type="GO" id="GO:0005886">
    <property type="term" value="C:plasma membrane"/>
    <property type="evidence" value="ECO:0007669"/>
    <property type="project" value="UniProtKB-SubCell"/>
</dbReference>
<dbReference type="InterPro" id="IPR020846">
    <property type="entry name" value="MFS_dom"/>
</dbReference>
<sequence>MALYGVPGVVAGPWFGALADRMCPWRMLRWSYVFRAIAAVALWHAPTLGLFIGCILLKGIANLIPAPSEQRLFRDLLSDDELPANASRVTLIDQITKLIAPMVAAVLAGWHLPGFAISVALSVIGIVLISTGCNLQREHGRHTRKCVRPIWATFYETIRRSRLLRRVFAVATCQSFVLGLYDALLALFLQARGYPDGTFGAIVGCTAAGAMLAALVFKAVVRRFDSSTLLFAACVLFGFTVLTPAIAVYFGFSLSAWHMLVLWVGNGFGYGLGVMLLMITFQRECPREALGTVTATGRSLQLLLMILAPLLGGMLSHATSIEFVFLISGATSISLGLFAIWGPLTRSANVK</sequence>
<keyword evidence="5 6" id="KW-0472">Membrane</keyword>
<evidence type="ECO:0000256" key="3">
    <source>
        <dbReference type="ARBA" id="ARBA00022692"/>
    </source>
</evidence>
<organism evidence="8 9">
    <name type="scientific">Pandoraea pneumonica</name>
    <dbReference type="NCBI Taxonomy" id="2508299"/>
    <lineage>
        <taxon>Bacteria</taxon>
        <taxon>Pseudomonadati</taxon>
        <taxon>Pseudomonadota</taxon>
        <taxon>Betaproteobacteria</taxon>
        <taxon>Burkholderiales</taxon>
        <taxon>Burkholderiaceae</taxon>
        <taxon>Pandoraea</taxon>
    </lineage>
</organism>